<proteinExistence type="predicted"/>
<dbReference type="Proteomes" id="UP000439123">
    <property type="component" value="Unassembled WGS sequence"/>
</dbReference>
<organism evidence="2 3">
    <name type="scientific">Aeromonas veronii</name>
    <dbReference type="NCBI Taxonomy" id="654"/>
    <lineage>
        <taxon>Bacteria</taxon>
        <taxon>Pseudomonadati</taxon>
        <taxon>Pseudomonadota</taxon>
        <taxon>Gammaproteobacteria</taxon>
        <taxon>Aeromonadales</taxon>
        <taxon>Aeromonadaceae</taxon>
        <taxon>Aeromonas</taxon>
    </lineage>
</organism>
<reference evidence="2 3" key="1">
    <citation type="submission" date="2019-10" db="EMBL/GenBank/DDBJ databases">
        <authorList>
            <person name="Karimi E."/>
        </authorList>
    </citation>
    <scope>NUCLEOTIDE SEQUENCE [LARGE SCALE GENOMIC DNA]</scope>
    <source>
        <strain evidence="2">Aeromonas sp. 8C</strain>
    </source>
</reference>
<evidence type="ECO:0000256" key="1">
    <source>
        <dbReference type="SAM" id="MobiDB-lite"/>
    </source>
</evidence>
<dbReference type="AlphaFoldDB" id="A0A653LC55"/>
<gene>
    <name evidence="2" type="ORF">AERO8C_70078</name>
</gene>
<sequence>MIAGCRSGDKHQIDGECHDKAVDGERDKVDAADQCQEGLDRKHRYHEGGDKAHCKHREVGHREEIAALVEIQPTGRHHHGHCHDEGELGGCVTADPHQHATTDGGAGAGEAGPQGETLEQTDAERLLVADVIQGFGCDGRAELLGDDQQDAPRDQRVHDGLWTKQVGLDPAVDGQADHDGGHHAEDDMHQRQGGVIPGRLLAKVDANQAKQAAPEDGDHGEDGAKLDHHFESGSLGPFKAQQMADDNHVAGGGDGEELGQPLDDAQNKGDQQAISVSHRTNNP</sequence>
<evidence type="ECO:0000313" key="2">
    <source>
        <dbReference type="EMBL" id="VXA88398.1"/>
    </source>
</evidence>
<feature type="region of interest" description="Disordered" evidence="1">
    <location>
        <begin position="170"/>
        <end position="189"/>
    </location>
</feature>
<feature type="compositionally biased region" description="Basic and acidic residues" evidence="1">
    <location>
        <begin position="216"/>
        <end position="231"/>
    </location>
</feature>
<evidence type="ECO:0000313" key="3">
    <source>
        <dbReference type="Proteomes" id="UP000439123"/>
    </source>
</evidence>
<feature type="region of interest" description="Disordered" evidence="1">
    <location>
        <begin position="203"/>
        <end position="283"/>
    </location>
</feature>
<feature type="compositionally biased region" description="Basic and acidic residues" evidence="1">
    <location>
        <begin position="175"/>
        <end position="189"/>
    </location>
</feature>
<accession>A0A653LC55</accession>
<feature type="compositionally biased region" description="Polar residues" evidence="1">
    <location>
        <begin position="268"/>
        <end position="283"/>
    </location>
</feature>
<dbReference type="EMBL" id="CABWLC010000020">
    <property type="protein sequence ID" value="VXA88398.1"/>
    <property type="molecule type" value="Genomic_DNA"/>
</dbReference>
<name>A0A653LC55_AERVE</name>
<protein>
    <submittedName>
        <fullName evidence="2">Uncharacterized protein</fullName>
    </submittedName>
</protein>